<dbReference type="CDD" id="cd09113">
    <property type="entry name" value="PLDc_ymdC_like_2"/>
    <property type="match status" value="1"/>
</dbReference>
<dbReference type="CDD" id="cd09111">
    <property type="entry name" value="PLDc_ymdC_like_1"/>
    <property type="match status" value="1"/>
</dbReference>
<dbReference type="Proteomes" id="UP000294963">
    <property type="component" value="Unassembled WGS sequence"/>
</dbReference>
<feature type="domain" description="PLD phosphodiesterase" evidence="1">
    <location>
        <begin position="460"/>
        <end position="487"/>
    </location>
</feature>
<dbReference type="PANTHER" id="PTHR21248:SF12">
    <property type="entry name" value="CARDIOLIPIN SYNTHASE C"/>
    <property type="match status" value="1"/>
</dbReference>
<protein>
    <submittedName>
        <fullName evidence="2">Putative cardiolipin synthase</fullName>
    </submittedName>
</protein>
<dbReference type="GO" id="GO:0030572">
    <property type="term" value="F:phosphatidyltransferase activity"/>
    <property type="evidence" value="ECO:0007669"/>
    <property type="project" value="UniProtKB-ARBA"/>
</dbReference>
<dbReference type="PROSITE" id="PS50035">
    <property type="entry name" value="PLD"/>
    <property type="match status" value="2"/>
</dbReference>
<reference evidence="2 3" key="1">
    <citation type="submission" date="2019-03" db="EMBL/GenBank/DDBJ databases">
        <title>Genomic analyses of the natural microbiome of Caenorhabditis elegans.</title>
        <authorList>
            <person name="Samuel B."/>
        </authorList>
    </citation>
    <scope>NUCLEOTIDE SEQUENCE [LARGE SCALE GENOMIC DNA]</scope>
    <source>
        <strain evidence="2 3">JUb89</strain>
    </source>
</reference>
<feature type="domain" description="PLD phosphodiesterase" evidence="1">
    <location>
        <begin position="210"/>
        <end position="237"/>
    </location>
</feature>
<dbReference type="PANTHER" id="PTHR21248">
    <property type="entry name" value="CARDIOLIPIN SYNTHASE"/>
    <property type="match status" value="1"/>
</dbReference>
<evidence type="ECO:0000313" key="2">
    <source>
        <dbReference type="EMBL" id="TCM63317.1"/>
    </source>
</evidence>
<name>A0A4R1XH82_ACICA</name>
<sequence length="569" mass="65609">MTIANYTLPIAQPEQIMSRTFNITLQNHQSDNKAALNHAAKNITYLNVRSSISIAVIVLSGIAGCSTLPKQVPIKPQYSYDTSTTDTTLSKIISPLKNEHSELTGYHVLYDPLDAIAARIHLIDKAEKTLDLQYYIWDNDKIGALALYKIIQAADRGVKVRLLIDDNNAQAMESIYLALDQHINIEVKLFNPYRFRRLRPIDMVLDLKRINRRMHNKTFTADQQIALIGGRNMSNHYFNVSDNYQFSDVDVMLVGQAVDDITHSFDEYWNDNYAYPVLQIVNPQQYTLRYEGLKQQLTEHYELVTVQNYLDFSNRSNDFENWLNHHAKWDWVKAEVVKDSPEKIKDKAKKEQHINFQMVKNLDMPQDNVDLISAYFVPQKKGEEKISELAEKGVQVRILTNSFKANDVALVHAFYAKYRVDLLKHGVELYEFLPALPEEELNAEKKELSKQAKINLKGLSRSSLHAKLMAIDEKQVFIGSFNFDPRSANLNSEIGVILNSPPLAAEVHRTMDANLKKYAFKLVLDAENKINWQRETPNGIRTYTKEPKMKWWQRIGVKMISWLPIEGFM</sequence>
<dbReference type="EMBL" id="SLVJ01000021">
    <property type="protein sequence ID" value="TCM63317.1"/>
    <property type="molecule type" value="Genomic_DNA"/>
</dbReference>
<dbReference type="InterPro" id="IPR001736">
    <property type="entry name" value="PLipase_D/transphosphatidylase"/>
</dbReference>
<evidence type="ECO:0000313" key="3">
    <source>
        <dbReference type="Proteomes" id="UP000294963"/>
    </source>
</evidence>
<dbReference type="SUPFAM" id="SSF56024">
    <property type="entry name" value="Phospholipase D/nuclease"/>
    <property type="match status" value="2"/>
</dbReference>
<dbReference type="GO" id="GO:0032049">
    <property type="term" value="P:cardiolipin biosynthetic process"/>
    <property type="evidence" value="ECO:0007669"/>
    <property type="project" value="UniProtKB-ARBA"/>
</dbReference>
<keyword evidence="3" id="KW-1185">Reference proteome</keyword>
<dbReference type="InterPro" id="IPR025202">
    <property type="entry name" value="PLD-like_dom"/>
</dbReference>
<comment type="caution">
    <text evidence="2">The sequence shown here is derived from an EMBL/GenBank/DDBJ whole genome shotgun (WGS) entry which is preliminary data.</text>
</comment>
<evidence type="ECO:0000259" key="1">
    <source>
        <dbReference type="PROSITE" id="PS50035"/>
    </source>
</evidence>
<dbReference type="Pfam" id="PF13091">
    <property type="entry name" value="PLDc_2"/>
    <property type="match status" value="2"/>
</dbReference>
<dbReference type="AlphaFoldDB" id="A0A4R1XH82"/>
<accession>A0A4R1XH82</accession>
<proteinExistence type="predicted"/>
<dbReference type="SMART" id="SM00155">
    <property type="entry name" value="PLDc"/>
    <property type="match status" value="2"/>
</dbReference>
<dbReference type="Gene3D" id="3.30.870.10">
    <property type="entry name" value="Endonuclease Chain A"/>
    <property type="match status" value="2"/>
</dbReference>
<organism evidence="2 3">
    <name type="scientific">Acinetobacter calcoaceticus</name>
    <dbReference type="NCBI Taxonomy" id="471"/>
    <lineage>
        <taxon>Bacteria</taxon>
        <taxon>Pseudomonadati</taxon>
        <taxon>Pseudomonadota</taxon>
        <taxon>Gammaproteobacteria</taxon>
        <taxon>Moraxellales</taxon>
        <taxon>Moraxellaceae</taxon>
        <taxon>Acinetobacter</taxon>
        <taxon>Acinetobacter calcoaceticus/baumannii complex</taxon>
    </lineage>
</organism>
<gene>
    <name evidence="2" type="ORF">EC844_12142</name>
</gene>